<reference evidence="1 2" key="1">
    <citation type="submission" date="2023-01" db="EMBL/GenBank/DDBJ databases">
        <authorList>
            <person name="Kreplak J."/>
        </authorList>
    </citation>
    <scope>NUCLEOTIDE SEQUENCE [LARGE SCALE GENOMIC DNA]</scope>
</reference>
<evidence type="ECO:0000313" key="2">
    <source>
        <dbReference type="Proteomes" id="UP001157006"/>
    </source>
</evidence>
<keyword evidence="2" id="KW-1185">Reference proteome</keyword>
<accession>A0AAV0Z6I4</accession>
<sequence length="89" mass="10457">MRIYQLLVSCWTELPKYYELPNDVVIVLSYYGNNNFEVVGFKEITAFEELPNFHSRFINHKEIYAFDVDLSPISMSIPKIKLQAEFEGC</sequence>
<dbReference type="AlphaFoldDB" id="A0AAV0Z6I4"/>
<proteinExistence type="predicted"/>
<organism evidence="1 2">
    <name type="scientific">Vicia faba</name>
    <name type="common">Broad bean</name>
    <name type="synonym">Faba vulgaris</name>
    <dbReference type="NCBI Taxonomy" id="3906"/>
    <lineage>
        <taxon>Eukaryota</taxon>
        <taxon>Viridiplantae</taxon>
        <taxon>Streptophyta</taxon>
        <taxon>Embryophyta</taxon>
        <taxon>Tracheophyta</taxon>
        <taxon>Spermatophyta</taxon>
        <taxon>Magnoliopsida</taxon>
        <taxon>eudicotyledons</taxon>
        <taxon>Gunneridae</taxon>
        <taxon>Pentapetalae</taxon>
        <taxon>rosids</taxon>
        <taxon>fabids</taxon>
        <taxon>Fabales</taxon>
        <taxon>Fabaceae</taxon>
        <taxon>Papilionoideae</taxon>
        <taxon>50 kb inversion clade</taxon>
        <taxon>NPAAA clade</taxon>
        <taxon>Hologalegina</taxon>
        <taxon>IRL clade</taxon>
        <taxon>Fabeae</taxon>
        <taxon>Vicia</taxon>
    </lineage>
</organism>
<protein>
    <submittedName>
        <fullName evidence="1">Uncharacterized protein</fullName>
    </submittedName>
</protein>
<dbReference type="EMBL" id="OX451735">
    <property type="protein sequence ID" value="CAI8591990.1"/>
    <property type="molecule type" value="Genomic_DNA"/>
</dbReference>
<name>A0AAV0Z6I4_VICFA</name>
<evidence type="ECO:0000313" key="1">
    <source>
        <dbReference type="EMBL" id="CAI8591990.1"/>
    </source>
</evidence>
<gene>
    <name evidence="1" type="ORF">VFH_I016960</name>
</gene>
<dbReference type="Proteomes" id="UP001157006">
    <property type="component" value="Chromosome 1S"/>
</dbReference>